<reference evidence="1 2" key="1">
    <citation type="submission" date="2021-06" db="EMBL/GenBank/DDBJ databases">
        <title>Caerostris extrusa draft genome.</title>
        <authorList>
            <person name="Kono N."/>
            <person name="Arakawa K."/>
        </authorList>
    </citation>
    <scope>NUCLEOTIDE SEQUENCE [LARGE SCALE GENOMIC DNA]</scope>
</reference>
<sequence length="149" mass="17084">MVSNVYFRTVKSVESYFTSFINYAEKFTQKVDSAGPPEVKRVCHEGNGLNIKTVEETTLKESHLWKVNLGVPKSRVRKRIRYGIRGERGRPLHHQTDSVKDINSPFAPLSLMKEVNKPIFCRRLPELIALFFSFGPRIVEFAVFGRVLG</sequence>
<dbReference type="Proteomes" id="UP001054945">
    <property type="component" value="Unassembled WGS sequence"/>
</dbReference>
<proteinExistence type="predicted"/>
<comment type="caution">
    <text evidence="1">The sequence shown here is derived from an EMBL/GenBank/DDBJ whole genome shotgun (WGS) entry which is preliminary data.</text>
</comment>
<evidence type="ECO:0000313" key="2">
    <source>
        <dbReference type="Proteomes" id="UP001054945"/>
    </source>
</evidence>
<dbReference type="EMBL" id="BPLR01018569">
    <property type="protein sequence ID" value="GIZ00623.1"/>
    <property type="molecule type" value="Genomic_DNA"/>
</dbReference>
<evidence type="ECO:0000313" key="1">
    <source>
        <dbReference type="EMBL" id="GIZ00623.1"/>
    </source>
</evidence>
<name>A0AAV4Y0K7_CAEEX</name>
<protein>
    <submittedName>
        <fullName evidence="1">Uncharacterized protein</fullName>
    </submittedName>
</protein>
<organism evidence="1 2">
    <name type="scientific">Caerostris extrusa</name>
    <name type="common">Bark spider</name>
    <name type="synonym">Caerostris bankana</name>
    <dbReference type="NCBI Taxonomy" id="172846"/>
    <lineage>
        <taxon>Eukaryota</taxon>
        <taxon>Metazoa</taxon>
        <taxon>Ecdysozoa</taxon>
        <taxon>Arthropoda</taxon>
        <taxon>Chelicerata</taxon>
        <taxon>Arachnida</taxon>
        <taxon>Araneae</taxon>
        <taxon>Araneomorphae</taxon>
        <taxon>Entelegynae</taxon>
        <taxon>Araneoidea</taxon>
        <taxon>Araneidae</taxon>
        <taxon>Caerostris</taxon>
    </lineage>
</organism>
<dbReference type="AlphaFoldDB" id="A0AAV4Y0K7"/>
<keyword evidence="2" id="KW-1185">Reference proteome</keyword>
<gene>
    <name evidence="1" type="ORF">CEXT_285571</name>
</gene>
<accession>A0AAV4Y0K7</accession>